<dbReference type="CDD" id="cd01833">
    <property type="entry name" value="XynB_like"/>
    <property type="match status" value="1"/>
</dbReference>
<sequence length="917" mass="100638">MSSLGPKQSGRHHWALFTIHRAILRNFVRPAIVAIIVLVLLVIPVYKTLEDRLPQSIPIGNGRCASPGSVPLRIMPLGASITKGDPAQASEPHHNGYRKFLRDKLREEGWAVNMVGSIRNWGDMNDNDNEGHPAWRVNQVHGRAKSTVALFKPNVILINVGTNDAILSNPELPYQETPARMEAMLRDLWDIVPDTVIVLSTLLPRDDGGKTATINEGYRALGKKLAGEGRPILMAEMDNGKTVLLSDIWDGTHPDVGGFKKMAGAWYAAIHEAHCRDWIKKPHTDVAYPDGVANKTYAPIAGASRADDRSTQSIINGNAKGIFSDGPFKAAFEEAVVSANVMVNHDSSLMFAAIFTSSLAPGDLPKDDLIIVSGSEISVMQNSGSGLFKSLLIIDNVPFQCDQAGIRFGDVNNDGFDDLLCIGTNSSVHAAINSGTNPPSFKDIGLWNAGSEGFKRGDVRLADIDGDGRLDYCLLDTKKSTGHCWRNKGFGHSPSSFQELLSEETNVFGTLVNDLSSVQFVDINGDHRFDWVQITDDGSISIKANQRSISKGFVPKWLATDEPVSLPGFEPSTDTRKTIKFGRIFGTGKSDVALVRFENCTPEQKCTLSITGFKNNGLGGKFQIGDGTRFADMRNRKIDDYVWISPTGELLLRRNKNSANNVPRFGDESYLEPISILHTDYDRRALHLADWDGDGYADVIAVDKATGQLKIWLNKQAGSGSEWLFKFEVIHVEWITCTEGWGVGYFDNGNHFADLDGDGRVDIICMAPDGLVTAYLNKATSLEYIGQIASNSGQERSSFRFTDANGDGRADMYFLDEISGDARLWLNSGIVTKPEWWLNQRNSIQWDEPRAAWFGSTSGRNEHFTDQLGNGRADLVSIDPSTGNGVVYLTVCPGSGDDSYRDTEGIPDYDYASEVAR</sequence>
<dbReference type="AlphaFoldDB" id="A0A2C5X093"/>
<dbReference type="OrthoDB" id="3915838at2759"/>
<dbReference type="InterPro" id="IPR028994">
    <property type="entry name" value="Integrin_alpha_N"/>
</dbReference>
<evidence type="ECO:0000313" key="5">
    <source>
        <dbReference type="Proteomes" id="UP000222788"/>
    </source>
</evidence>
<evidence type="ECO:0000256" key="1">
    <source>
        <dbReference type="ARBA" id="ARBA00022729"/>
    </source>
</evidence>
<dbReference type="Gene3D" id="3.40.50.1110">
    <property type="entry name" value="SGNH hydrolase"/>
    <property type="match status" value="1"/>
</dbReference>
<reference evidence="4 5" key="1">
    <citation type="journal article" date="2013" name="Fungal Biol.">
        <title>Analysis of microsatellite markers in the genome of the plant pathogen Ceratocystis fimbriata.</title>
        <authorList>
            <person name="Simpson M.C."/>
            <person name="Wilken P.M."/>
            <person name="Coetzee M.P."/>
            <person name="Wingfield M.J."/>
            <person name="Wingfield B.D."/>
        </authorList>
    </citation>
    <scope>NUCLEOTIDE SEQUENCE [LARGE SCALE GENOMIC DNA]</scope>
    <source>
        <strain evidence="4 5">CBS 114723</strain>
    </source>
</reference>
<organism evidence="4 5">
    <name type="scientific">Ceratocystis fimbriata CBS 114723</name>
    <dbReference type="NCBI Taxonomy" id="1035309"/>
    <lineage>
        <taxon>Eukaryota</taxon>
        <taxon>Fungi</taxon>
        <taxon>Dikarya</taxon>
        <taxon>Ascomycota</taxon>
        <taxon>Pezizomycotina</taxon>
        <taxon>Sordariomycetes</taxon>
        <taxon>Hypocreomycetidae</taxon>
        <taxon>Microascales</taxon>
        <taxon>Ceratocystidaceae</taxon>
        <taxon>Ceratocystis</taxon>
    </lineage>
</organism>
<keyword evidence="1" id="KW-0732">Signal</keyword>
<evidence type="ECO:0000256" key="2">
    <source>
        <dbReference type="SAM" id="Phobius"/>
    </source>
</evidence>
<feature type="domain" description="SGNH hydrolase-type esterase" evidence="3">
    <location>
        <begin position="77"/>
        <end position="255"/>
    </location>
</feature>
<keyword evidence="2" id="KW-0472">Membrane</keyword>
<feature type="transmembrane region" description="Helical" evidence="2">
    <location>
        <begin position="27"/>
        <end position="46"/>
    </location>
</feature>
<dbReference type="EMBL" id="APWK03000098">
    <property type="protein sequence ID" value="PHH51294.1"/>
    <property type="molecule type" value="Genomic_DNA"/>
</dbReference>
<dbReference type="SUPFAM" id="SSF69318">
    <property type="entry name" value="Integrin alpha N-terminal domain"/>
    <property type="match status" value="2"/>
</dbReference>
<evidence type="ECO:0000259" key="3">
    <source>
        <dbReference type="Pfam" id="PF13472"/>
    </source>
</evidence>
<dbReference type="InterPro" id="IPR013517">
    <property type="entry name" value="FG-GAP"/>
</dbReference>
<evidence type="ECO:0000313" key="4">
    <source>
        <dbReference type="EMBL" id="PHH51294.1"/>
    </source>
</evidence>
<dbReference type="Proteomes" id="UP000222788">
    <property type="component" value="Unassembled WGS sequence"/>
</dbReference>
<name>A0A2C5X093_9PEZI</name>
<reference evidence="4 5" key="2">
    <citation type="journal article" date="2013" name="IMA Fungus">
        <title>IMA Genome-F 1: Ceratocystis fimbriata: Draft nuclear genome sequence for the plant pathogen, Ceratocystis fimbriata.</title>
        <authorList>
            <person name="Wilken P.M."/>
            <person name="Steenkamp E.T."/>
            <person name="Wingfield M.J."/>
            <person name="de Beer Z.W."/>
            <person name="Wingfield B.D."/>
        </authorList>
    </citation>
    <scope>NUCLEOTIDE SEQUENCE [LARGE SCALE GENOMIC DNA]</scope>
    <source>
        <strain evidence="4 5">CBS 114723</strain>
    </source>
</reference>
<dbReference type="Gene3D" id="2.130.10.130">
    <property type="entry name" value="Integrin alpha, N-terminal"/>
    <property type="match status" value="1"/>
</dbReference>
<keyword evidence="5" id="KW-1185">Reference proteome</keyword>
<dbReference type="GO" id="GO:0004622">
    <property type="term" value="F:phosphatidylcholine lysophospholipase activity"/>
    <property type="evidence" value="ECO:0007669"/>
    <property type="project" value="TreeGrafter"/>
</dbReference>
<accession>A0A2C5X093</accession>
<dbReference type="Pfam" id="PF13517">
    <property type="entry name" value="FG-GAP_3"/>
    <property type="match status" value="2"/>
</dbReference>
<protein>
    <recommendedName>
        <fullName evidence="3">SGNH hydrolase-type esterase domain-containing protein</fullName>
    </recommendedName>
</protein>
<proteinExistence type="predicted"/>
<dbReference type="Pfam" id="PF13472">
    <property type="entry name" value="Lipase_GDSL_2"/>
    <property type="match status" value="1"/>
</dbReference>
<dbReference type="SUPFAM" id="SSF52266">
    <property type="entry name" value="SGNH hydrolase"/>
    <property type="match status" value="1"/>
</dbReference>
<dbReference type="STRING" id="1035309.A0A2C5X093"/>
<keyword evidence="2" id="KW-1133">Transmembrane helix</keyword>
<dbReference type="PANTHER" id="PTHR30383">
    <property type="entry name" value="THIOESTERASE 1/PROTEASE 1/LYSOPHOSPHOLIPASE L1"/>
    <property type="match status" value="1"/>
</dbReference>
<keyword evidence="2" id="KW-0812">Transmembrane</keyword>
<dbReference type="InterPro" id="IPR051532">
    <property type="entry name" value="Ester_Hydrolysis_Enzymes"/>
</dbReference>
<gene>
    <name evidence="4" type="ORF">CFIMG_005180RA</name>
</gene>
<dbReference type="PANTHER" id="PTHR30383:SF31">
    <property type="entry name" value="SGNH HYDROLASE-TYPE ESTERASE DOMAIN-CONTAINING PROTEIN-RELATED"/>
    <property type="match status" value="1"/>
</dbReference>
<dbReference type="InterPro" id="IPR036514">
    <property type="entry name" value="SGNH_hydro_sf"/>
</dbReference>
<comment type="caution">
    <text evidence="4">The sequence shown here is derived from an EMBL/GenBank/DDBJ whole genome shotgun (WGS) entry which is preliminary data.</text>
</comment>
<dbReference type="InterPro" id="IPR013830">
    <property type="entry name" value="SGNH_hydro"/>
</dbReference>